<keyword evidence="2" id="KW-1185">Reference proteome</keyword>
<protein>
    <recommendedName>
        <fullName evidence="3">Secreted protein</fullName>
    </recommendedName>
</protein>
<sequence>MLVAGAAIGVIAGGTAMTTAAASGGEASPSDTPPSTVEDFTYPNADKIFEDRGIKLKRGDGNIMLVACDDQPGLIEVDARKMKTRDKVGQGKFCFRVTGTTGYLSLELPRAYTAKGNDYNVDVNMTTGEEEKSFKLQKNQWTAIGETDDSQSRDFTLLEITAKK</sequence>
<reference evidence="1 2" key="1">
    <citation type="journal article" date="2019" name="Int. J. Syst. Evol. Microbiol.">
        <title>The Global Catalogue of Microorganisms (GCM) 10K type strain sequencing project: providing services to taxonomists for standard genome sequencing and annotation.</title>
        <authorList>
            <consortium name="The Broad Institute Genomics Platform"/>
            <consortium name="The Broad Institute Genome Sequencing Center for Infectious Disease"/>
            <person name="Wu L."/>
            <person name="Ma J."/>
        </authorList>
    </citation>
    <scope>NUCLEOTIDE SEQUENCE [LARGE SCALE GENOMIC DNA]</scope>
    <source>
        <strain evidence="1 2">JCM 4788</strain>
    </source>
</reference>
<dbReference type="Proteomes" id="UP001500879">
    <property type="component" value="Unassembled WGS sequence"/>
</dbReference>
<gene>
    <name evidence="1" type="ORF">GCM10010357_25500</name>
</gene>
<evidence type="ECO:0000313" key="1">
    <source>
        <dbReference type="EMBL" id="GAA0403395.1"/>
    </source>
</evidence>
<name>A0ABN0YP12_9ACTN</name>
<dbReference type="EMBL" id="BAAABX010000026">
    <property type="protein sequence ID" value="GAA0403395.1"/>
    <property type="molecule type" value="Genomic_DNA"/>
</dbReference>
<organism evidence="1 2">
    <name type="scientific">Streptomyces luteireticuli</name>
    <dbReference type="NCBI Taxonomy" id="173858"/>
    <lineage>
        <taxon>Bacteria</taxon>
        <taxon>Bacillati</taxon>
        <taxon>Actinomycetota</taxon>
        <taxon>Actinomycetes</taxon>
        <taxon>Kitasatosporales</taxon>
        <taxon>Streptomycetaceae</taxon>
        <taxon>Streptomyces</taxon>
    </lineage>
</organism>
<accession>A0ABN0YP12</accession>
<proteinExistence type="predicted"/>
<evidence type="ECO:0008006" key="3">
    <source>
        <dbReference type="Google" id="ProtNLM"/>
    </source>
</evidence>
<evidence type="ECO:0000313" key="2">
    <source>
        <dbReference type="Proteomes" id="UP001500879"/>
    </source>
</evidence>
<comment type="caution">
    <text evidence="1">The sequence shown here is derived from an EMBL/GenBank/DDBJ whole genome shotgun (WGS) entry which is preliminary data.</text>
</comment>
<dbReference type="RefSeq" id="WP_372409505.1">
    <property type="nucleotide sequence ID" value="NZ_CP167927.1"/>
</dbReference>